<feature type="domain" description="DUF1659" evidence="1">
    <location>
        <begin position="2"/>
        <end position="73"/>
    </location>
</feature>
<evidence type="ECO:0000259" key="1">
    <source>
        <dbReference type="Pfam" id="PF07872"/>
    </source>
</evidence>
<protein>
    <recommendedName>
        <fullName evidence="1">DUF1659 domain-containing protein</fullName>
    </recommendedName>
</protein>
<keyword evidence="3" id="KW-1185">Reference proteome</keyword>
<dbReference type="EMBL" id="FQXJ01000003">
    <property type="protein sequence ID" value="SHH23971.1"/>
    <property type="molecule type" value="Genomic_DNA"/>
</dbReference>
<gene>
    <name evidence="2" type="ORF">SAMN02746098_00522</name>
</gene>
<dbReference type="InterPro" id="IPR012454">
    <property type="entry name" value="DUF1659"/>
</dbReference>
<name>A0A1M5RCG5_9FIRM</name>
<dbReference type="Proteomes" id="UP000183954">
    <property type="component" value="Unassembled WGS sequence"/>
</dbReference>
<reference evidence="3" key="1">
    <citation type="submission" date="2016-11" db="EMBL/GenBank/DDBJ databases">
        <authorList>
            <person name="Varghese N."/>
            <person name="Submissions S."/>
        </authorList>
    </citation>
    <scope>NUCLEOTIDE SEQUENCE [LARGE SCALE GENOMIC DNA]</scope>
    <source>
        <strain evidence="3">DSM 15449</strain>
    </source>
</reference>
<dbReference type="AlphaFoldDB" id="A0A1M5RCG5"/>
<dbReference type="STRING" id="1121420.SAMN02746098_00522"/>
<sequence>MAVTEITLDSILTTKYQTGTTPAGGPETRKKSLNYVKPTATSQDIYDVAAALSSLSQYPLLNVVLGKNWELINE</sequence>
<dbReference type="OrthoDB" id="1954703at2"/>
<dbReference type="RefSeq" id="WP_073027626.1">
    <property type="nucleotide sequence ID" value="NZ_FQXJ01000003.1"/>
</dbReference>
<evidence type="ECO:0000313" key="3">
    <source>
        <dbReference type="Proteomes" id="UP000183954"/>
    </source>
</evidence>
<evidence type="ECO:0000313" key="2">
    <source>
        <dbReference type="EMBL" id="SHH23971.1"/>
    </source>
</evidence>
<dbReference type="Pfam" id="PF07872">
    <property type="entry name" value="DUF1659"/>
    <property type="match status" value="1"/>
</dbReference>
<accession>A0A1M5RCG5</accession>
<proteinExistence type="predicted"/>
<organism evidence="2 3">
    <name type="scientific">Desulfosporosinus lacus DSM 15449</name>
    <dbReference type="NCBI Taxonomy" id="1121420"/>
    <lineage>
        <taxon>Bacteria</taxon>
        <taxon>Bacillati</taxon>
        <taxon>Bacillota</taxon>
        <taxon>Clostridia</taxon>
        <taxon>Eubacteriales</taxon>
        <taxon>Desulfitobacteriaceae</taxon>
        <taxon>Desulfosporosinus</taxon>
    </lineage>
</organism>